<name>F4QS15_9CAUL</name>
<sequence length="364" mass="37979">MFMGLGMGSRPLRLAAGLATALVMAISLQACSEKKDEKKTEEKKSAVHASTVSYAVVGQVSAPITITGSGTVSAWQEVPVAAETGGLTAVALLVDEGAFVKQGQPLLRMNDVLLQAQLKQAKASFDQANKAYDRANTLFKQGYLSAAALDNAQASMLTTQAAMETAQTQLSLATVRAPVSGIITKRTAVLGQVVSPGAELFRMVRDGRVELNLEVVETELALVRPNMAATVTSQSTGPVTGTVRIVTPQVDAATRLGYARISVPWESGLRPGMFAQGSIDAGTQPALVIPQSAIAYSENKPGVYVIGPANKVAFRQVSLGGQQGKNIIVREGLSVGERIVTTGSGFLNNGDTVKPVGNPQTTGL</sequence>
<feature type="domain" description="YbhG-like alpha-helical hairpin" evidence="3">
    <location>
        <begin position="115"/>
        <end position="172"/>
    </location>
</feature>
<evidence type="ECO:0000259" key="5">
    <source>
        <dbReference type="Pfam" id="PF25967"/>
    </source>
</evidence>
<dbReference type="Pfam" id="PF25967">
    <property type="entry name" value="RND-MFP_C"/>
    <property type="match status" value="1"/>
</dbReference>
<proteinExistence type="inferred from homology"/>
<dbReference type="NCBIfam" id="TIGR01730">
    <property type="entry name" value="RND_mfp"/>
    <property type="match status" value="1"/>
</dbReference>
<reference evidence="7" key="1">
    <citation type="submission" date="2011-03" db="EMBL/GenBank/DDBJ databases">
        <title>Draft genome sequence of Brevundimonas diminuta.</title>
        <authorList>
            <person name="Brown P.J.B."/>
            <person name="Buechlein A."/>
            <person name="Hemmerich C."/>
            <person name="Brun Y.V."/>
        </authorList>
    </citation>
    <scope>NUCLEOTIDE SEQUENCE [LARGE SCALE GENOMIC DNA]</scope>
    <source>
        <strain evidence="7">C19</strain>
    </source>
</reference>
<dbReference type="Pfam" id="PF25881">
    <property type="entry name" value="HH_YBHG"/>
    <property type="match status" value="1"/>
</dbReference>
<dbReference type="EMBL" id="GL883080">
    <property type="protein sequence ID" value="EGF89535.1"/>
    <property type="molecule type" value="Genomic_DNA"/>
</dbReference>
<organism evidence="6 7">
    <name type="scientific">Asticcacaulis biprosthecium C19</name>
    <dbReference type="NCBI Taxonomy" id="715226"/>
    <lineage>
        <taxon>Bacteria</taxon>
        <taxon>Pseudomonadati</taxon>
        <taxon>Pseudomonadota</taxon>
        <taxon>Alphaproteobacteria</taxon>
        <taxon>Caulobacterales</taxon>
        <taxon>Caulobacteraceae</taxon>
        <taxon>Asticcacaulis</taxon>
    </lineage>
</organism>
<keyword evidence="7" id="KW-1185">Reference proteome</keyword>
<evidence type="ECO:0000259" key="3">
    <source>
        <dbReference type="Pfam" id="PF25881"/>
    </source>
</evidence>
<dbReference type="SUPFAM" id="SSF111369">
    <property type="entry name" value="HlyD-like secretion proteins"/>
    <property type="match status" value="1"/>
</dbReference>
<dbReference type="Gene3D" id="1.10.287.470">
    <property type="entry name" value="Helix hairpin bin"/>
    <property type="match status" value="1"/>
</dbReference>
<comment type="similarity">
    <text evidence="1">Belongs to the membrane fusion protein (MFP) (TC 8.A.1) family.</text>
</comment>
<protein>
    <submittedName>
        <fullName evidence="6">Efflux transporter, RND family, MFP subunit</fullName>
    </submittedName>
</protein>
<dbReference type="GO" id="GO:0015562">
    <property type="term" value="F:efflux transmembrane transporter activity"/>
    <property type="evidence" value="ECO:0007669"/>
    <property type="project" value="TreeGrafter"/>
</dbReference>
<feature type="signal peptide" evidence="2">
    <location>
        <begin position="1"/>
        <end position="30"/>
    </location>
</feature>
<dbReference type="AlphaFoldDB" id="F4QS15"/>
<dbReference type="PANTHER" id="PTHR30469">
    <property type="entry name" value="MULTIDRUG RESISTANCE PROTEIN MDTA"/>
    <property type="match status" value="1"/>
</dbReference>
<dbReference type="RefSeq" id="WP_006274730.1">
    <property type="nucleotide sequence ID" value="NZ_GL883080.1"/>
</dbReference>
<feature type="chain" id="PRO_5003314390" evidence="2">
    <location>
        <begin position="31"/>
        <end position="364"/>
    </location>
</feature>
<gene>
    <name evidence="6" type="ORF">ABI_39510</name>
</gene>
<feature type="domain" description="CusB-like beta-barrel" evidence="4">
    <location>
        <begin position="211"/>
        <end position="280"/>
    </location>
</feature>
<dbReference type="InterPro" id="IPR059052">
    <property type="entry name" value="HH_YbhG-like"/>
</dbReference>
<dbReference type="InterPro" id="IPR006143">
    <property type="entry name" value="RND_pump_MFP"/>
</dbReference>
<dbReference type="Gene3D" id="2.40.420.20">
    <property type="match status" value="1"/>
</dbReference>
<evidence type="ECO:0000259" key="4">
    <source>
        <dbReference type="Pfam" id="PF25954"/>
    </source>
</evidence>
<dbReference type="Gene3D" id="2.40.50.100">
    <property type="match status" value="1"/>
</dbReference>
<dbReference type="InterPro" id="IPR058627">
    <property type="entry name" value="MdtA-like_C"/>
</dbReference>
<dbReference type="STRING" id="715226.ABI_39510"/>
<keyword evidence="2" id="KW-0732">Signal</keyword>
<evidence type="ECO:0000256" key="1">
    <source>
        <dbReference type="ARBA" id="ARBA00009477"/>
    </source>
</evidence>
<evidence type="ECO:0000313" key="6">
    <source>
        <dbReference type="EMBL" id="EGF89535.1"/>
    </source>
</evidence>
<dbReference type="InterPro" id="IPR058792">
    <property type="entry name" value="Beta-barrel_RND_2"/>
</dbReference>
<dbReference type="Gene3D" id="2.40.30.170">
    <property type="match status" value="1"/>
</dbReference>
<evidence type="ECO:0000256" key="2">
    <source>
        <dbReference type="SAM" id="SignalP"/>
    </source>
</evidence>
<dbReference type="GO" id="GO:1990281">
    <property type="term" value="C:efflux pump complex"/>
    <property type="evidence" value="ECO:0007669"/>
    <property type="project" value="TreeGrafter"/>
</dbReference>
<evidence type="ECO:0000313" key="7">
    <source>
        <dbReference type="Proteomes" id="UP000006512"/>
    </source>
</evidence>
<dbReference type="Proteomes" id="UP000006512">
    <property type="component" value="Unassembled WGS sequence"/>
</dbReference>
<feature type="domain" description="Multidrug resistance protein MdtA-like C-terminal permuted SH3" evidence="5">
    <location>
        <begin position="286"/>
        <end position="343"/>
    </location>
</feature>
<dbReference type="Pfam" id="PF25954">
    <property type="entry name" value="Beta-barrel_RND_2"/>
    <property type="match status" value="1"/>
</dbReference>
<dbReference type="eggNOG" id="COG0845">
    <property type="taxonomic scope" value="Bacteria"/>
</dbReference>
<dbReference type="OrthoDB" id="7265739at2"/>
<dbReference type="PANTHER" id="PTHR30469:SF15">
    <property type="entry name" value="HLYD FAMILY OF SECRETION PROTEINS"/>
    <property type="match status" value="1"/>
</dbReference>
<accession>F4QS15</accession>
<dbReference type="HOGENOM" id="CLU_018816_1_3_5"/>